<protein>
    <submittedName>
        <fullName evidence="1">Protein involved in biosynthesis of mitomycin antibiotics/polyketide fumonisin</fullName>
    </submittedName>
</protein>
<dbReference type="SUPFAM" id="SSF51197">
    <property type="entry name" value="Clavaminate synthase-like"/>
    <property type="match status" value="1"/>
</dbReference>
<name>A0A126ZWV2_9MICC</name>
<evidence type="ECO:0000313" key="1">
    <source>
        <dbReference type="EMBL" id="AMM31658.1"/>
    </source>
</evidence>
<dbReference type="EMBL" id="CP014518">
    <property type="protein sequence ID" value="AMM31658.1"/>
    <property type="molecule type" value="Genomic_DNA"/>
</dbReference>
<dbReference type="AlphaFoldDB" id="A0A126ZWV2"/>
<dbReference type="STRING" id="37927.SA2016_0973"/>
<proteinExistence type="predicted"/>
<organism evidence="1 2">
    <name type="scientific">Sinomonas atrocyanea</name>
    <dbReference type="NCBI Taxonomy" id="37927"/>
    <lineage>
        <taxon>Bacteria</taxon>
        <taxon>Bacillati</taxon>
        <taxon>Actinomycetota</taxon>
        <taxon>Actinomycetes</taxon>
        <taxon>Micrococcales</taxon>
        <taxon>Micrococcaceae</taxon>
        <taxon>Sinomonas</taxon>
    </lineage>
</organism>
<keyword evidence="2" id="KW-1185">Reference proteome</keyword>
<sequence length="129" mass="14332">MLRGSHLNGHLPIHQAAGARGIGAELCDGETDWAGTDSAAGDVHTFPALTVHKALAPRNRSQVRLSMDVRYQPASEPIEAKSLTHHGGADWDDIYTGWDTEDLQYYWRQTTPRISPWDDSLLQPGRRIC</sequence>
<evidence type="ECO:0000313" key="2">
    <source>
        <dbReference type="Proteomes" id="UP000070134"/>
    </source>
</evidence>
<accession>A0A126ZWV2</accession>
<reference evidence="1 2" key="1">
    <citation type="submission" date="2016-02" db="EMBL/GenBank/DDBJ databases">
        <title>Complete genome of Sinomonas atrocyanea KCTC 3377.</title>
        <authorList>
            <person name="Kim K.M."/>
        </authorList>
    </citation>
    <scope>NUCLEOTIDE SEQUENCE [LARGE SCALE GENOMIC DNA]</scope>
    <source>
        <strain evidence="1 2">KCTC 3377</strain>
    </source>
</reference>
<dbReference type="Gene3D" id="2.60.120.620">
    <property type="entry name" value="q2cbj1_9rhob like domain"/>
    <property type="match status" value="1"/>
</dbReference>
<dbReference type="Proteomes" id="UP000070134">
    <property type="component" value="Chromosome"/>
</dbReference>
<gene>
    <name evidence="1" type="ORF">SA2016_0973</name>
</gene>
<dbReference type="KEGG" id="satk:SA2016_0973"/>